<organism evidence="1 2">
    <name type="scientific">Rhododendron simsii</name>
    <name type="common">Sims's rhododendron</name>
    <dbReference type="NCBI Taxonomy" id="118357"/>
    <lineage>
        <taxon>Eukaryota</taxon>
        <taxon>Viridiplantae</taxon>
        <taxon>Streptophyta</taxon>
        <taxon>Embryophyta</taxon>
        <taxon>Tracheophyta</taxon>
        <taxon>Spermatophyta</taxon>
        <taxon>Magnoliopsida</taxon>
        <taxon>eudicotyledons</taxon>
        <taxon>Gunneridae</taxon>
        <taxon>Pentapetalae</taxon>
        <taxon>asterids</taxon>
        <taxon>Ericales</taxon>
        <taxon>Ericaceae</taxon>
        <taxon>Ericoideae</taxon>
        <taxon>Rhodoreae</taxon>
        <taxon>Rhododendron</taxon>
    </lineage>
</organism>
<dbReference type="EMBL" id="WJXA01000011">
    <property type="protein sequence ID" value="KAF7127363.1"/>
    <property type="molecule type" value="Genomic_DNA"/>
</dbReference>
<dbReference type="Proteomes" id="UP000626092">
    <property type="component" value="Unassembled WGS sequence"/>
</dbReference>
<dbReference type="AlphaFoldDB" id="A0A834GAT7"/>
<proteinExistence type="predicted"/>
<accession>A0A834GAT7</accession>
<protein>
    <submittedName>
        <fullName evidence="1">Uncharacterized protein</fullName>
    </submittedName>
</protein>
<keyword evidence="2" id="KW-1185">Reference proteome</keyword>
<gene>
    <name evidence="1" type="ORF">RHSIM_Rhsim11G0050400</name>
</gene>
<reference evidence="1" key="1">
    <citation type="submission" date="2019-11" db="EMBL/GenBank/DDBJ databases">
        <authorList>
            <person name="Liu Y."/>
            <person name="Hou J."/>
            <person name="Li T.-Q."/>
            <person name="Guan C.-H."/>
            <person name="Wu X."/>
            <person name="Wu H.-Z."/>
            <person name="Ling F."/>
            <person name="Zhang R."/>
            <person name="Shi X.-G."/>
            <person name="Ren J.-P."/>
            <person name="Chen E.-F."/>
            <person name="Sun J.-M."/>
        </authorList>
    </citation>
    <scope>NUCLEOTIDE SEQUENCE</scope>
    <source>
        <strain evidence="1">Adult_tree_wgs_1</strain>
        <tissue evidence="1">Leaves</tissue>
    </source>
</reference>
<comment type="caution">
    <text evidence="1">The sequence shown here is derived from an EMBL/GenBank/DDBJ whole genome shotgun (WGS) entry which is preliminary data.</text>
</comment>
<name>A0A834GAT7_RHOSS</name>
<evidence type="ECO:0000313" key="1">
    <source>
        <dbReference type="EMBL" id="KAF7127363.1"/>
    </source>
</evidence>
<sequence>MARLCSEGYDPVLFIPFDVVCTPSDLPLGPSFHIQFSRFSPVLLLLSQTLVCPDPVMTFGENVSSVIREFGAGVGLLECIKIFEVTLMF</sequence>
<evidence type="ECO:0000313" key="2">
    <source>
        <dbReference type="Proteomes" id="UP000626092"/>
    </source>
</evidence>